<keyword evidence="9 17" id="KW-0808">Transferase</keyword>
<dbReference type="GO" id="GO:0004072">
    <property type="term" value="F:aspartate kinase activity"/>
    <property type="evidence" value="ECO:0007669"/>
    <property type="project" value="UniProtKB-EC"/>
</dbReference>
<dbReference type="PIRSF" id="PIRSF000726">
    <property type="entry name" value="Asp_kin"/>
    <property type="match status" value="1"/>
</dbReference>
<feature type="domain" description="Aspartokinase ACT" evidence="21">
    <location>
        <begin position="358"/>
        <end position="416"/>
    </location>
</feature>
<comment type="function">
    <text evidence="1">Catalyzes the phosphorylation of the beta-carboxyl group of aspartic acid with ATP to yield 4-phospho-L-aspartate, which is involved in the branched biosynthetic pathway leading to the biosynthesis of amino acids lysine, threonine, isoleucine and methionine.</text>
</comment>
<evidence type="ECO:0000256" key="4">
    <source>
        <dbReference type="ARBA" id="ARBA00005139"/>
    </source>
</evidence>
<evidence type="ECO:0000256" key="19">
    <source>
        <dbReference type="SAM" id="MobiDB-lite"/>
    </source>
</evidence>
<dbReference type="NCBIfam" id="NF005154">
    <property type="entry name" value="PRK06635.1-2"/>
    <property type="match status" value="1"/>
</dbReference>
<sequence>MEHCEYGECRGWCSVEILVQKYGGSSLATLERVHHVARRVAAAHATGRSVVVVVSARGNATDELIRLADETDPRRPERELDQLMASGECASAALLAIALHRLGVPAVSLAGPQSGVLATGRYGSGVITAVATDRMVRLLDQGNVVVVAGFQGVNSVGDIVTLGRGGSDTTAVAVAAELRAGQCEIYTDVDGIYTADPRVLPGSRRLASVDLAVMAEMAFAGAKVLHPRAVELAAMERLVLHVRGTFAADDGTVISGGGDMKVLETRGVVVAVAHDPDVARVLVHSRGSRKDLASDVLAVFARLTIPVDLVARSGPYEDEFRMGFTVAEHHVPALLPELDRALAALGGSVAVEENVGKLSLVGMGLLNRPEYTARLLAALSAAGIFTSWISTSQLRTSVTVPRHRLLDAVHIAHREFGLDQPGRGADEPSTTYVESENR</sequence>
<dbReference type="PROSITE" id="PS00324">
    <property type="entry name" value="ASPARTOKINASE"/>
    <property type="match status" value="1"/>
</dbReference>
<keyword evidence="10 16" id="KW-0547">Nucleotide-binding</keyword>
<evidence type="ECO:0000256" key="8">
    <source>
        <dbReference type="ARBA" id="ARBA00022605"/>
    </source>
</evidence>
<comment type="caution">
    <text evidence="22">The sequence shown here is derived from an EMBL/GenBank/DDBJ whole genome shotgun (WGS) entry which is preliminary data.</text>
</comment>
<evidence type="ECO:0000256" key="11">
    <source>
        <dbReference type="ARBA" id="ARBA00022777"/>
    </source>
</evidence>
<dbReference type="GO" id="GO:0009090">
    <property type="term" value="P:homoserine biosynthetic process"/>
    <property type="evidence" value="ECO:0007669"/>
    <property type="project" value="TreeGrafter"/>
</dbReference>
<feature type="binding site" evidence="16">
    <location>
        <begin position="21"/>
        <end position="24"/>
    </location>
    <ligand>
        <name>ATP</name>
        <dbReference type="ChEBI" id="CHEBI:30616"/>
    </ligand>
</feature>
<dbReference type="SUPFAM" id="SSF55021">
    <property type="entry name" value="ACT-like"/>
    <property type="match status" value="1"/>
</dbReference>
<feature type="binding site" evidence="16">
    <location>
        <position position="193"/>
    </location>
    <ligand>
        <name>ATP</name>
        <dbReference type="ChEBI" id="CHEBI:30616"/>
    </ligand>
</feature>
<evidence type="ECO:0000259" key="20">
    <source>
        <dbReference type="Pfam" id="PF00696"/>
    </source>
</evidence>
<evidence type="ECO:0000256" key="17">
    <source>
        <dbReference type="RuleBase" id="RU003448"/>
    </source>
</evidence>
<dbReference type="SUPFAM" id="SSF53633">
    <property type="entry name" value="Carbamate kinase-like"/>
    <property type="match status" value="1"/>
</dbReference>
<keyword evidence="11 17" id="KW-0418">Kinase</keyword>
<evidence type="ECO:0000256" key="3">
    <source>
        <dbReference type="ARBA" id="ARBA00004986"/>
    </source>
</evidence>
<accession>A0A495JMV4</accession>
<dbReference type="EMBL" id="RBKT01000001">
    <property type="protein sequence ID" value="RKR90380.1"/>
    <property type="molecule type" value="Genomic_DNA"/>
</dbReference>
<feature type="binding site" evidence="16">
    <location>
        <position position="61"/>
    </location>
    <ligand>
        <name>substrate</name>
    </ligand>
</feature>
<reference evidence="22 23" key="1">
    <citation type="submission" date="2018-10" db="EMBL/GenBank/DDBJ databases">
        <title>Sequencing the genomes of 1000 actinobacteria strains.</title>
        <authorList>
            <person name="Klenk H.-P."/>
        </authorList>
    </citation>
    <scope>NUCLEOTIDE SEQUENCE [LARGE SCALE GENOMIC DNA]</scope>
    <source>
        <strain evidence="22 23">DSM 45175</strain>
    </source>
</reference>
<feature type="region of interest" description="Disordered" evidence="19">
    <location>
        <begin position="419"/>
        <end position="438"/>
    </location>
</feature>
<comment type="pathway">
    <text evidence="3 18">Amino-acid biosynthesis; L-methionine biosynthesis via de novo pathway; L-homoserine from L-aspartate: step 1/3.</text>
</comment>
<dbReference type="Gene3D" id="3.30.2130.10">
    <property type="entry name" value="VC0802-like"/>
    <property type="match status" value="1"/>
</dbReference>
<dbReference type="Gene3D" id="3.40.1160.10">
    <property type="entry name" value="Acetylglutamate kinase-like"/>
    <property type="match status" value="1"/>
</dbReference>
<organism evidence="22 23">
    <name type="scientific">Micromonospora pisi</name>
    <dbReference type="NCBI Taxonomy" id="589240"/>
    <lineage>
        <taxon>Bacteria</taxon>
        <taxon>Bacillati</taxon>
        <taxon>Actinomycetota</taxon>
        <taxon>Actinomycetes</taxon>
        <taxon>Micromonosporales</taxon>
        <taxon>Micromonosporaceae</taxon>
        <taxon>Micromonospora</taxon>
    </lineage>
</organism>
<dbReference type="PANTHER" id="PTHR21499:SF3">
    <property type="entry name" value="ASPARTOKINASE"/>
    <property type="match status" value="1"/>
</dbReference>
<dbReference type="NCBIfam" id="NF005155">
    <property type="entry name" value="PRK06635.1-4"/>
    <property type="match status" value="1"/>
</dbReference>
<gene>
    <name evidence="22" type="ORF">BDK92_4752</name>
</gene>
<evidence type="ECO:0000256" key="9">
    <source>
        <dbReference type="ARBA" id="ARBA00022679"/>
    </source>
</evidence>
<evidence type="ECO:0000259" key="21">
    <source>
        <dbReference type="Pfam" id="PF22468"/>
    </source>
</evidence>
<keyword evidence="23" id="KW-1185">Reference proteome</keyword>
<dbReference type="PANTHER" id="PTHR21499">
    <property type="entry name" value="ASPARTATE KINASE"/>
    <property type="match status" value="1"/>
</dbReference>
<dbReference type="UniPathway" id="UPA00051">
    <property type="reaction ID" value="UER00462"/>
</dbReference>
<keyword evidence="13" id="KW-0220">Diaminopimelate biosynthesis</keyword>
<evidence type="ECO:0000256" key="10">
    <source>
        <dbReference type="ARBA" id="ARBA00022741"/>
    </source>
</evidence>
<evidence type="ECO:0000256" key="18">
    <source>
        <dbReference type="RuleBase" id="RU004249"/>
    </source>
</evidence>
<keyword evidence="14" id="KW-0457">Lysine biosynthesis</keyword>
<dbReference type="InterPro" id="IPR005260">
    <property type="entry name" value="Asp_kin_monofn"/>
</dbReference>
<dbReference type="UniPathway" id="UPA00034">
    <property type="reaction ID" value="UER00015"/>
</dbReference>
<evidence type="ECO:0000256" key="12">
    <source>
        <dbReference type="ARBA" id="ARBA00022840"/>
    </source>
</evidence>
<evidence type="ECO:0000256" key="16">
    <source>
        <dbReference type="PIRSR" id="PIRSR000726-1"/>
    </source>
</evidence>
<protein>
    <recommendedName>
        <fullName evidence="7 17">Aspartokinase</fullName>
        <ecNumber evidence="6 17">2.7.2.4</ecNumber>
    </recommendedName>
</protein>
<feature type="binding site" evidence="16">
    <location>
        <begin position="187"/>
        <end position="188"/>
    </location>
    <ligand>
        <name>ATP</name>
        <dbReference type="ChEBI" id="CHEBI:30616"/>
    </ligand>
</feature>
<evidence type="ECO:0000256" key="13">
    <source>
        <dbReference type="ARBA" id="ARBA00022915"/>
    </source>
</evidence>
<dbReference type="Proteomes" id="UP000277671">
    <property type="component" value="Unassembled WGS sequence"/>
</dbReference>
<evidence type="ECO:0000256" key="14">
    <source>
        <dbReference type="ARBA" id="ARBA00023154"/>
    </source>
</evidence>
<dbReference type="AlphaFoldDB" id="A0A495JMV4"/>
<evidence type="ECO:0000256" key="1">
    <source>
        <dbReference type="ARBA" id="ARBA00002843"/>
    </source>
</evidence>
<dbReference type="InterPro" id="IPR036393">
    <property type="entry name" value="AceGlu_kinase-like_sf"/>
</dbReference>
<comment type="pathway">
    <text evidence="4 18">Amino-acid biosynthesis; L-threonine biosynthesis; L-threonine from L-aspartate: step 1/5.</text>
</comment>
<dbReference type="UniPathway" id="UPA00050">
    <property type="reaction ID" value="UER00461"/>
</dbReference>
<evidence type="ECO:0000256" key="5">
    <source>
        <dbReference type="ARBA" id="ARBA00010122"/>
    </source>
</evidence>
<feature type="binding site" evidence="16">
    <location>
        <position position="88"/>
    </location>
    <ligand>
        <name>substrate</name>
    </ligand>
</feature>
<evidence type="ECO:0000313" key="23">
    <source>
        <dbReference type="Proteomes" id="UP000277671"/>
    </source>
</evidence>
<keyword evidence="12 16" id="KW-0067">ATP-binding</keyword>
<evidence type="ECO:0000256" key="7">
    <source>
        <dbReference type="ARBA" id="ARBA00016273"/>
    </source>
</evidence>
<dbReference type="Pfam" id="PF00696">
    <property type="entry name" value="AA_kinase"/>
    <property type="match status" value="1"/>
</dbReference>
<feature type="compositionally biased region" description="Polar residues" evidence="19">
    <location>
        <begin position="428"/>
        <end position="438"/>
    </location>
</feature>
<dbReference type="InterPro" id="IPR054352">
    <property type="entry name" value="ACT_Aspartokinase"/>
</dbReference>
<dbReference type="GO" id="GO:0019877">
    <property type="term" value="P:diaminopimelate biosynthetic process"/>
    <property type="evidence" value="ECO:0007669"/>
    <property type="project" value="UniProtKB-KW"/>
</dbReference>
<dbReference type="EC" id="2.7.2.4" evidence="6 17"/>
<dbReference type="GO" id="GO:0005524">
    <property type="term" value="F:ATP binding"/>
    <property type="evidence" value="ECO:0007669"/>
    <property type="project" value="UniProtKB-KW"/>
</dbReference>
<name>A0A495JMV4_9ACTN</name>
<comment type="similarity">
    <text evidence="5 17">Belongs to the aspartokinase family.</text>
</comment>
<dbReference type="InterPro" id="IPR001048">
    <property type="entry name" value="Asp/Glu/Uridylate_kinase"/>
</dbReference>
<dbReference type="InterPro" id="IPR018042">
    <property type="entry name" value="Aspartate_kinase_CS"/>
</dbReference>
<dbReference type="InterPro" id="IPR045865">
    <property type="entry name" value="ACT-like_dom_sf"/>
</dbReference>
<dbReference type="GO" id="GO:0005829">
    <property type="term" value="C:cytosol"/>
    <property type="evidence" value="ECO:0007669"/>
    <property type="project" value="TreeGrafter"/>
</dbReference>
<dbReference type="InterPro" id="IPR001341">
    <property type="entry name" value="Asp_kinase"/>
</dbReference>
<feature type="binding site" evidence="16">
    <location>
        <position position="198"/>
    </location>
    <ligand>
        <name>ATP</name>
        <dbReference type="ChEBI" id="CHEBI:30616"/>
    </ligand>
</feature>
<evidence type="ECO:0000313" key="22">
    <source>
        <dbReference type="EMBL" id="RKR90380.1"/>
    </source>
</evidence>
<evidence type="ECO:0000256" key="6">
    <source>
        <dbReference type="ARBA" id="ARBA00013059"/>
    </source>
</evidence>
<dbReference type="NCBIfam" id="TIGR00657">
    <property type="entry name" value="asp_kinases"/>
    <property type="match status" value="1"/>
</dbReference>
<feature type="domain" description="Aspartate/glutamate/uridylate kinase" evidence="20">
    <location>
        <begin position="17"/>
        <end position="242"/>
    </location>
</feature>
<proteinExistence type="inferred from homology"/>
<comment type="catalytic activity">
    <reaction evidence="15 17">
        <text>L-aspartate + ATP = 4-phospho-L-aspartate + ADP</text>
        <dbReference type="Rhea" id="RHEA:23776"/>
        <dbReference type="ChEBI" id="CHEBI:29991"/>
        <dbReference type="ChEBI" id="CHEBI:30616"/>
        <dbReference type="ChEBI" id="CHEBI:57535"/>
        <dbReference type="ChEBI" id="CHEBI:456216"/>
        <dbReference type="EC" id="2.7.2.4"/>
    </reaction>
</comment>
<evidence type="ECO:0000256" key="15">
    <source>
        <dbReference type="ARBA" id="ARBA00047872"/>
    </source>
</evidence>
<comment type="pathway">
    <text evidence="2 18">Amino-acid biosynthesis; L-lysine biosynthesis via DAP pathway; (S)-tetrahydrodipicolinate from L-aspartate: step 1/4.</text>
</comment>
<dbReference type="GO" id="GO:0009089">
    <property type="term" value="P:lysine biosynthetic process via diaminopimelate"/>
    <property type="evidence" value="ECO:0007669"/>
    <property type="project" value="UniProtKB-UniPathway"/>
</dbReference>
<keyword evidence="8 18" id="KW-0028">Amino-acid biosynthesis</keyword>
<evidence type="ECO:0000256" key="2">
    <source>
        <dbReference type="ARBA" id="ARBA00004766"/>
    </source>
</evidence>
<feature type="binding site" evidence="16">
    <location>
        <begin position="223"/>
        <end position="224"/>
    </location>
    <ligand>
        <name>ATP</name>
        <dbReference type="ChEBI" id="CHEBI:30616"/>
    </ligand>
</feature>
<dbReference type="GO" id="GO:0009088">
    <property type="term" value="P:threonine biosynthetic process"/>
    <property type="evidence" value="ECO:0007669"/>
    <property type="project" value="UniProtKB-UniPathway"/>
</dbReference>
<dbReference type="Pfam" id="PF22468">
    <property type="entry name" value="ACT_9"/>
    <property type="match status" value="1"/>
</dbReference>